<proteinExistence type="inferred from homology"/>
<comment type="pathway">
    <text evidence="1 9">Carbohydrate acid metabolism; D-gluconate degradation.</text>
</comment>
<dbReference type="EC" id="2.7.1.12" evidence="3 9"/>
<sequence length="206" mass="22640">MSAQGSSLVTGPPESSSLRTPQQVIQNRHIIVVYGPAGCGKTSNAKYIAEIFGLKFMEGDEYHSPAAIEKMAAGIPLEDADRWEWLARLRDAATDSLAEKDVRGVVMTCSALKQRYRDVLRGANDETQGISVHFILLSADRKTLEARLSSRIGHFMPPGMLDSQLRTLQPVGRNETDIVVVDARGGRQETEAKVAEAVRLHKLRAE</sequence>
<protein>
    <recommendedName>
        <fullName evidence="3 9">Gluconokinase</fullName>
        <ecNumber evidence="3 9">2.7.1.12</ecNumber>
    </recommendedName>
</protein>
<reference evidence="11 12" key="1">
    <citation type="submission" date="2019-04" db="EMBL/GenBank/DDBJ databases">
        <title>High contiguity whole genome sequence and gene annotation resource for two Venturia nashicola isolates.</title>
        <authorList>
            <person name="Prokchorchik M."/>
            <person name="Won K."/>
            <person name="Lee Y."/>
            <person name="Choi E.D."/>
            <person name="Segonzac C."/>
            <person name="Sohn K.H."/>
        </authorList>
    </citation>
    <scope>NUCLEOTIDE SEQUENCE [LARGE SCALE GENOMIC DNA]</scope>
    <source>
        <strain evidence="11 12">PRI2</strain>
    </source>
</reference>
<evidence type="ECO:0000256" key="10">
    <source>
        <dbReference type="SAM" id="MobiDB-lite"/>
    </source>
</evidence>
<comment type="similarity">
    <text evidence="2 9">Belongs to the gluconokinase GntK/GntV family.</text>
</comment>
<gene>
    <name evidence="11" type="ORF">E6O75_ATG04209</name>
</gene>
<evidence type="ECO:0000256" key="7">
    <source>
        <dbReference type="ARBA" id="ARBA00022840"/>
    </source>
</evidence>
<dbReference type="PANTHER" id="PTHR43442">
    <property type="entry name" value="GLUCONOKINASE-RELATED"/>
    <property type="match status" value="1"/>
</dbReference>
<evidence type="ECO:0000256" key="9">
    <source>
        <dbReference type="RuleBase" id="RU363066"/>
    </source>
</evidence>
<dbReference type="CDD" id="cd02021">
    <property type="entry name" value="GntK"/>
    <property type="match status" value="1"/>
</dbReference>
<dbReference type="GO" id="GO:0005737">
    <property type="term" value="C:cytoplasm"/>
    <property type="evidence" value="ECO:0007669"/>
    <property type="project" value="TreeGrafter"/>
</dbReference>
<dbReference type="UniPathway" id="UPA00792"/>
<dbReference type="InterPro" id="IPR006001">
    <property type="entry name" value="Therm_gnt_kin"/>
</dbReference>
<keyword evidence="6 9" id="KW-0418">Kinase</keyword>
<dbReference type="GO" id="GO:0046316">
    <property type="term" value="F:gluconokinase activity"/>
    <property type="evidence" value="ECO:0007669"/>
    <property type="project" value="UniProtKB-EC"/>
</dbReference>
<comment type="caution">
    <text evidence="11">The sequence shown here is derived from an EMBL/GenBank/DDBJ whole genome shotgun (WGS) entry which is preliminary data.</text>
</comment>
<evidence type="ECO:0000256" key="4">
    <source>
        <dbReference type="ARBA" id="ARBA00022679"/>
    </source>
</evidence>
<feature type="region of interest" description="Disordered" evidence="10">
    <location>
        <begin position="1"/>
        <end position="21"/>
    </location>
</feature>
<comment type="catalytic activity">
    <reaction evidence="8 9">
        <text>D-gluconate + ATP = 6-phospho-D-gluconate + ADP + H(+)</text>
        <dbReference type="Rhea" id="RHEA:19433"/>
        <dbReference type="ChEBI" id="CHEBI:15378"/>
        <dbReference type="ChEBI" id="CHEBI:18391"/>
        <dbReference type="ChEBI" id="CHEBI:30616"/>
        <dbReference type="ChEBI" id="CHEBI:58759"/>
        <dbReference type="ChEBI" id="CHEBI:456216"/>
        <dbReference type="EC" id="2.7.1.12"/>
    </reaction>
</comment>
<evidence type="ECO:0000256" key="1">
    <source>
        <dbReference type="ARBA" id="ARBA00004875"/>
    </source>
</evidence>
<evidence type="ECO:0000256" key="3">
    <source>
        <dbReference type="ARBA" id="ARBA00012054"/>
    </source>
</evidence>
<dbReference type="GO" id="GO:0005975">
    <property type="term" value="P:carbohydrate metabolic process"/>
    <property type="evidence" value="ECO:0007669"/>
    <property type="project" value="InterPro"/>
</dbReference>
<evidence type="ECO:0000313" key="12">
    <source>
        <dbReference type="Proteomes" id="UP000298493"/>
    </source>
</evidence>
<evidence type="ECO:0000256" key="8">
    <source>
        <dbReference type="ARBA" id="ARBA00048090"/>
    </source>
</evidence>
<accession>A0A4Z1PQU0</accession>
<keyword evidence="12" id="KW-1185">Reference proteome</keyword>
<dbReference type="OrthoDB" id="275177at2759"/>
<dbReference type="GO" id="GO:0005524">
    <property type="term" value="F:ATP binding"/>
    <property type="evidence" value="ECO:0007669"/>
    <property type="project" value="UniProtKB-KW"/>
</dbReference>
<organism evidence="11 12">
    <name type="scientific">Venturia nashicola</name>
    <dbReference type="NCBI Taxonomy" id="86259"/>
    <lineage>
        <taxon>Eukaryota</taxon>
        <taxon>Fungi</taxon>
        <taxon>Dikarya</taxon>
        <taxon>Ascomycota</taxon>
        <taxon>Pezizomycotina</taxon>
        <taxon>Dothideomycetes</taxon>
        <taxon>Pleosporomycetidae</taxon>
        <taxon>Venturiales</taxon>
        <taxon>Venturiaceae</taxon>
        <taxon>Venturia</taxon>
    </lineage>
</organism>
<dbReference type="InterPro" id="IPR027417">
    <property type="entry name" value="P-loop_NTPase"/>
</dbReference>
<dbReference type="PANTHER" id="PTHR43442:SF3">
    <property type="entry name" value="GLUCONOKINASE-RELATED"/>
    <property type="match status" value="1"/>
</dbReference>
<evidence type="ECO:0000256" key="2">
    <source>
        <dbReference type="ARBA" id="ARBA00008420"/>
    </source>
</evidence>
<dbReference type="NCBIfam" id="TIGR01313">
    <property type="entry name" value="therm_gnt_kin"/>
    <property type="match status" value="1"/>
</dbReference>
<keyword evidence="5 9" id="KW-0547">Nucleotide-binding</keyword>
<evidence type="ECO:0000313" key="11">
    <source>
        <dbReference type="EMBL" id="TID25004.1"/>
    </source>
</evidence>
<keyword evidence="7 9" id="KW-0067">ATP-binding</keyword>
<dbReference type="STRING" id="86259.A0A4Z1PQU0"/>
<dbReference type="Gene3D" id="3.40.50.300">
    <property type="entry name" value="P-loop containing nucleotide triphosphate hydrolases"/>
    <property type="match status" value="1"/>
</dbReference>
<dbReference type="SUPFAM" id="SSF52540">
    <property type="entry name" value="P-loop containing nucleoside triphosphate hydrolases"/>
    <property type="match status" value="1"/>
</dbReference>
<dbReference type="AlphaFoldDB" id="A0A4Z1PQU0"/>
<evidence type="ECO:0000256" key="6">
    <source>
        <dbReference type="ARBA" id="ARBA00022777"/>
    </source>
</evidence>
<name>A0A4Z1PQU0_9PEZI</name>
<dbReference type="Proteomes" id="UP000298493">
    <property type="component" value="Unassembled WGS sequence"/>
</dbReference>
<dbReference type="EMBL" id="SNSC02000004">
    <property type="protein sequence ID" value="TID25004.1"/>
    <property type="molecule type" value="Genomic_DNA"/>
</dbReference>
<evidence type="ECO:0000256" key="5">
    <source>
        <dbReference type="ARBA" id="ARBA00022741"/>
    </source>
</evidence>
<keyword evidence="4 9" id="KW-0808">Transferase</keyword>